<dbReference type="OrthoDB" id="3216107at2"/>
<dbReference type="RefSeq" id="WP_084061844.1">
    <property type="nucleotide sequence ID" value="NZ_FWXO01000004.1"/>
</dbReference>
<feature type="domain" description="N-acetyltransferase" evidence="1">
    <location>
        <begin position="3"/>
        <end position="138"/>
    </location>
</feature>
<dbReference type="PROSITE" id="PS51186">
    <property type="entry name" value="GNAT"/>
    <property type="match status" value="1"/>
</dbReference>
<dbReference type="PANTHER" id="PTHR43233:SF1">
    <property type="entry name" value="FAMILY N-ACETYLTRANSFERASE, PUTATIVE (AFU_ORTHOLOGUE AFUA_6G03350)-RELATED"/>
    <property type="match status" value="1"/>
</dbReference>
<dbReference type="EMBL" id="FWXO01000004">
    <property type="protein sequence ID" value="SMC73922.1"/>
    <property type="molecule type" value="Genomic_DNA"/>
</dbReference>
<dbReference type="GO" id="GO:0016747">
    <property type="term" value="F:acyltransferase activity, transferring groups other than amino-acyl groups"/>
    <property type="evidence" value="ECO:0007669"/>
    <property type="project" value="InterPro"/>
</dbReference>
<name>A0A1W2BML9_9FLAO</name>
<dbReference type="InterPro" id="IPR000182">
    <property type="entry name" value="GNAT_dom"/>
</dbReference>
<dbReference type="CDD" id="cd04301">
    <property type="entry name" value="NAT_SF"/>
    <property type="match status" value="1"/>
</dbReference>
<dbReference type="Proteomes" id="UP000192360">
    <property type="component" value="Unassembled WGS sequence"/>
</dbReference>
<dbReference type="PANTHER" id="PTHR43233">
    <property type="entry name" value="FAMILY N-ACETYLTRANSFERASE, PUTATIVE (AFU_ORTHOLOGUE AFUA_6G03350)-RELATED"/>
    <property type="match status" value="1"/>
</dbReference>
<gene>
    <name evidence="2" type="ORF">SAMN05660703_2522</name>
</gene>
<keyword evidence="3" id="KW-1185">Reference proteome</keyword>
<sequence>MAVVISTEKSKLDIHKIQQYISVESYWGKDRTLDEVKTTIENSVCFGLYDKNGNQIGFSRVVTDQILFAYFMDVIIFPEYQGNGYGKQLVDYMMNHEIIKTVKTVALKTKDAHSLYERYGFKKVGDSDFWMSIDKIKL</sequence>
<accession>A0A1W2BML9</accession>
<evidence type="ECO:0000313" key="3">
    <source>
        <dbReference type="Proteomes" id="UP000192360"/>
    </source>
</evidence>
<dbReference type="InterPro" id="IPR053144">
    <property type="entry name" value="Acetyltransferase_Butenolide"/>
</dbReference>
<dbReference type="AlphaFoldDB" id="A0A1W2BML9"/>
<reference evidence="2 3" key="1">
    <citation type="submission" date="2017-04" db="EMBL/GenBank/DDBJ databases">
        <authorList>
            <person name="Afonso C.L."/>
            <person name="Miller P.J."/>
            <person name="Scott M.A."/>
            <person name="Spackman E."/>
            <person name="Goraichik I."/>
            <person name="Dimitrov K.M."/>
            <person name="Suarez D.L."/>
            <person name="Swayne D.E."/>
        </authorList>
    </citation>
    <scope>NUCLEOTIDE SEQUENCE [LARGE SCALE GENOMIC DNA]</scope>
    <source>
        <strain evidence="2 3">DSM 21164</strain>
    </source>
</reference>
<organism evidence="2 3">
    <name type="scientific">Cellulophaga tyrosinoxydans</name>
    <dbReference type="NCBI Taxonomy" id="504486"/>
    <lineage>
        <taxon>Bacteria</taxon>
        <taxon>Pseudomonadati</taxon>
        <taxon>Bacteroidota</taxon>
        <taxon>Flavobacteriia</taxon>
        <taxon>Flavobacteriales</taxon>
        <taxon>Flavobacteriaceae</taxon>
        <taxon>Cellulophaga</taxon>
    </lineage>
</organism>
<evidence type="ECO:0000259" key="1">
    <source>
        <dbReference type="PROSITE" id="PS51186"/>
    </source>
</evidence>
<dbReference type="SUPFAM" id="SSF55729">
    <property type="entry name" value="Acyl-CoA N-acyltransferases (Nat)"/>
    <property type="match status" value="1"/>
</dbReference>
<dbReference type="InterPro" id="IPR016181">
    <property type="entry name" value="Acyl_CoA_acyltransferase"/>
</dbReference>
<evidence type="ECO:0000313" key="2">
    <source>
        <dbReference type="EMBL" id="SMC73922.1"/>
    </source>
</evidence>
<protein>
    <submittedName>
        <fullName evidence="2">N-acetylglutamate synthase, GNAT family</fullName>
    </submittedName>
</protein>
<dbReference type="Pfam" id="PF13508">
    <property type="entry name" value="Acetyltransf_7"/>
    <property type="match status" value="1"/>
</dbReference>
<proteinExistence type="predicted"/>
<dbReference type="Gene3D" id="3.40.630.30">
    <property type="match status" value="1"/>
</dbReference>
<dbReference type="STRING" id="504486.SAMN05660703_2522"/>